<comment type="caution">
    <text evidence="6">Lacks conserved residue(s) required for the propagation of feature annotation.</text>
</comment>
<evidence type="ECO:0000313" key="9">
    <source>
        <dbReference type="Proteomes" id="UP000516437"/>
    </source>
</evidence>
<feature type="domain" description="Reticulon" evidence="7">
    <location>
        <begin position="1"/>
        <end position="153"/>
    </location>
</feature>
<evidence type="ECO:0000256" key="5">
    <source>
        <dbReference type="ARBA" id="ARBA00023136"/>
    </source>
</evidence>
<keyword evidence="3 6" id="KW-0256">Endoplasmic reticulum</keyword>
<dbReference type="EMBL" id="RXIC02000025">
    <property type="protein sequence ID" value="KAB1205604.1"/>
    <property type="molecule type" value="Genomic_DNA"/>
</dbReference>
<dbReference type="PANTHER" id="PTHR10994">
    <property type="entry name" value="RETICULON"/>
    <property type="match status" value="1"/>
</dbReference>
<reference evidence="8 9" key="1">
    <citation type="journal article" date="2019" name="Plant Biotechnol. J.">
        <title>The red bayberry genome and genetic basis of sex determination.</title>
        <authorList>
            <person name="Jia H.M."/>
            <person name="Jia H.J."/>
            <person name="Cai Q.L."/>
            <person name="Wang Y."/>
            <person name="Zhao H.B."/>
            <person name="Yang W.F."/>
            <person name="Wang G.Y."/>
            <person name="Li Y.H."/>
            <person name="Zhan D.L."/>
            <person name="Shen Y.T."/>
            <person name="Niu Q.F."/>
            <person name="Chang L."/>
            <person name="Qiu J."/>
            <person name="Zhao L."/>
            <person name="Xie H.B."/>
            <person name="Fu W.Y."/>
            <person name="Jin J."/>
            <person name="Li X.W."/>
            <person name="Jiao Y."/>
            <person name="Zhou C.C."/>
            <person name="Tu T."/>
            <person name="Chai C.Y."/>
            <person name="Gao J.L."/>
            <person name="Fan L.J."/>
            <person name="van de Weg E."/>
            <person name="Wang J.Y."/>
            <person name="Gao Z.S."/>
        </authorList>
    </citation>
    <scope>NUCLEOTIDE SEQUENCE [LARGE SCALE GENOMIC DNA]</scope>
    <source>
        <tissue evidence="8">Leaves</tissue>
    </source>
</reference>
<dbReference type="GO" id="GO:0009617">
    <property type="term" value="P:response to bacterium"/>
    <property type="evidence" value="ECO:0007669"/>
    <property type="project" value="InterPro"/>
</dbReference>
<feature type="transmembrane region" description="Helical" evidence="6">
    <location>
        <begin position="69"/>
        <end position="88"/>
    </location>
</feature>
<keyword evidence="9" id="KW-1185">Reference proteome</keyword>
<dbReference type="Pfam" id="PF02453">
    <property type="entry name" value="Reticulon"/>
    <property type="match status" value="1"/>
</dbReference>
<name>A0A6A1UYT5_9ROSI</name>
<evidence type="ECO:0000256" key="2">
    <source>
        <dbReference type="ARBA" id="ARBA00022692"/>
    </source>
</evidence>
<dbReference type="Proteomes" id="UP000516437">
    <property type="component" value="Chromosome 7"/>
</dbReference>
<proteinExistence type="predicted"/>
<evidence type="ECO:0000256" key="1">
    <source>
        <dbReference type="ARBA" id="ARBA00004477"/>
    </source>
</evidence>
<accession>A0A6A1UYT5</accession>
<evidence type="ECO:0000259" key="7">
    <source>
        <dbReference type="PROSITE" id="PS50845"/>
    </source>
</evidence>
<evidence type="ECO:0000256" key="6">
    <source>
        <dbReference type="RuleBase" id="RU363132"/>
    </source>
</evidence>
<dbReference type="PANTHER" id="PTHR10994:SF157">
    <property type="entry name" value="RETICULON-LIKE PROTEIN B14"/>
    <property type="match status" value="1"/>
</dbReference>
<dbReference type="InterPro" id="IPR003388">
    <property type="entry name" value="Reticulon"/>
</dbReference>
<evidence type="ECO:0000313" key="8">
    <source>
        <dbReference type="EMBL" id="KAB1205604.1"/>
    </source>
</evidence>
<evidence type="ECO:0000256" key="3">
    <source>
        <dbReference type="ARBA" id="ARBA00022824"/>
    </source>
</evidence>
<gene>
    <name evidence="8" type="ORF">CJ030_MR7G017776</name>
</gene>
<keyword evidence="5 6" id="KW-0472">Membrane</keyword>
<keyword evidence="4 6" id="KW-1133">Transmembrane helix</keyword>
<dbReference type="InterPro" id="IPR045064">
    <property type="entry name" value="Reticulon-like"/>
</dbReference>
<comment type="subcellular location">
    <subcellularLocation>
        <location evidence="1 6">Endoplasmic reticulum membrane</location>
        <topology evidence="1 6">Multi-pass membrane protein</topology>
    </subcellularLocation>
</comment>
<dbReference type="AlphaFoldDB" id="A0A6A1UYT5"/>
<comment type="caution">
    <text evidence="8">The sequence shown here is derived from an EMBL/GenBank/DDBJ whole genome shotgun (WGS) entry which is preliminary data.</text>
</comment>
<keyword evidence="2 6" id="KW-0812">Transmembrane</keyword>
<sequence>MTDASFQAQTSRQSVPVRLAAGEDFPLDKSRSPPNINEIRLPESSFKYWFAKVNWFLLKFYEISSGKDLTSFFEVIVCLWILSVVGTYFSTLSLLYTVFLCLQTLPVLYERYEREVDYLATKGNRDVKKLYQKFDSTILRKIPRGPVKQKKFK</sequence>
<dbReference type="GO" id="GO:0005789">
    <property type="term" value="C:endoplasmic reticulum membrane"/>
    <property type="evidence" value="ECO:0007669"/>
    <property type="project" value="UniProtKB-SubCell"/>
</dbReference>
<dbReference type="PROSITE" id="PS50845">
    <property type="entry name" value="RETICULON"/>
    <property type="match status" value="1"/>
</dbReference>
<dbReference type="OrthoDB" id="567788at2759"/>
<organism evidence="8 9">
    <name type="scientific">Morella rubra</name>
    <name type="common">Chinese bayberry</name>
    <dbReference type="NCBI Taxonomy" id="262757"/>
    <lineage>
        <taxon>Eukaryota</taxon>
        <taxon>Viridiplantae</taxon>
        <taxon>Streptophyta</taxon>
        <taxon>Embryophyta</taxon>
        <taxon>Tracheophyta</taxon>
        <taxon>Spermatophyta</taxon>
        <taxon>Magnoliopsida</taxon>
        <taxon>eudicotyledons</taxon>
        <taxon>Gunneridae</taxon>
        <taxon>Pentapetalae</taxon>
        <taxon>rosids</taxon>
        <taxon>fabids</taxon>
        <taxon>Fagales</taxon>
        <taxon>Myricaceae</taxon>
        <taxon>Morella</taxon>
    </lineage>
</organism>
<evidence type="ECO:0000256" key="4">
    <source>
        <dbReference type="ARBA" id="ARBA00022989"/>
    </source>
</evidence>
<protein>
    <recommendedName>
        <fullName evidence="6">Reticulon-like protein</fullName>
    </recommendedName>
</protein>